<proteinExistence type="predicted"/>
<organism evidence="2 3">
    <name type="scientific">Solanum commersonii</name>
    <name type="common">Commerson's wild potato</name>
    <name type="synonym">Commerson's nightshade</name>
    <dbReference type="NCBI Taxonomy" id="4109"/>
    <lineage>
        <taxon>Eukaryota</taxon>
        <taxon>Viridiplantae</taxon>
        <taxon>Streptophyta</taxon>
        <taxon>Embryophyta</taxon>
        <taxon>Tracheophyta</taxon>
        <taxon>Spermatophyta</taxon>
        <taxon>Magnoliopsida</taxon>
        <taxon>eudicotyledons</taxon>
        <taxon>Gunneridae</taxon>
        <taxon>Pentapetalae</taxon>
        <taxon>asterids</taxon>
        <taxon>lamiids</taxon>
        <taxon>Solanales</taxon>
        <taxon>Solanaceae</taxon>
        <taxon>Solanoideae</taxon>
        <taxon>Solaneae</taxon>
        <taxon>Solanum</taxon>
    </lineage>
</organism>
<protein>
    <submittedName>
        <fullName evidence="2">Uncharacterized protein</fullName>
    </submittedName>
</protein>
<reference evidence="2 3" key="1">
    <citation type="submission" date="2020-09" db="EMBL/GenBank/DDBJ databases">
        <title>De no assembly of potato wild relative species, Solanum commersonii.</title>
        <authorList>
            <person name="Cho K."/>
        </authorList>
    </citation>
    <scope>NUCLEOTIDE SEQUENCE [LARGE SCALE GENOMIC DNA]</scope>
    <source>
        <strain evidence="2">LZ3.2</strain>
        <tissue evidence="2">Leaf</tissue>
    </source>
</reference>
<gene>
    <name evidence="2" type="ORF">H5410_026372</name>
</gene>
<accession>A0A9J5YYL4</accession>
<dbReference type="OrthoDB" id="2012664at2759"/>
<dbReference type="Proteomes" id="UP000824120">
    <property type="component" value="Chromosome 5"/>
</dbReference>
<dbReference type="EMBL" id="JACXVP010000005">
    <property type="protein sequence ID" value="KAG5604880.1"/>
    <property type="molecule type" value="Genomic_DNA"/>
</dbReference>
<feature type="compositionally biased region" description="Polar residues" evidence="1">
    <location>
        <begin position="71"/>
        <end position="86"/>
    </location>
</feature>
<dbReference type="AlphaFoldDB" id="A0A9J5YYL4"/>
<sequence length="176" mass="20177">MSERQDKVKEEIKEYLLKKNEFKIQMNHEASMVNLVDNDEMDDDEVEVSMPMGPPSKHQRMPSSSGSGSSINSTTKSPINLYFSQKPNEKRKGGPIDLESSRKILRDRVVSVFARWMYDAGLPFNCVNYTESFGEFIEAVGQYGPGMKPPTYHEVRVPFLKKEVEKTNKIVEEHKV</sequence>
<evidence type="ECO:0000256" key="1">
    <source>
        <dbReference type="SAM" id="MobiDB-lite"/>
    </source>
</evidence>
<feature type="region of interest" description="Disordered" evidence="1">
    <location>
        <begin position="38"/>
        <end position="96"/>
    </location>
</feature>
<feature type="compositionally biased region" description="Basic and acidic residues" evidence="1">
    <location>
        <begin position="87"/>
        <end position="96"/>
    </location>
</feature>
<name>A0A9J5YYL4_SOLCO</name>
<comment type="caution">
    <text evidence="2">The sequence shown here is derived from an EMBL/GenBank/DDBJ whole genome shotgun (WGS) entry which is preliminary data.</text>
</comment>
<feature type="compositionally biased region" description="Acidic residues" evidence="1">
    <location>
        <begin position="38"/>
        <end position="47"/>
    </location>
</feature>
<keyword evidence="3" id="KW-1185">Reference proteome</keyword>
<evidence type="ECO:0000313" key="2">
    <source>
        <dbReference type="EMBL" id="KAG5604880.1"/>
    </source>
</evidence>
<evidence type="ECO:0000313" key="3">
    <source>
        <dbReference type="Proteomes" id="UP000824120"/>
    </source>
</evidence>